<dbReference type="PROSITE" id="PS50943">
    <property type="entry name" value="HTH_CROC1"/>
    <property type="match status" value="1"/>
</dbReference>
<dbReference type="EMBL" id="BNEE01000006">
    <property type="protein sequence ID" value="GHI89147.1"/>
    <property type="molecule type" value="Genomic_DNA"/>
</dbReference>
<dbReference type="GO" id="GO:0003700">
    <property type="term" value="F:DNA-binding transcription factor activity"/>
    <property type="evidence" value="ECO:0007669"/>
    <property type="project" value="TreeGrafter"/>
</dbReference>
<keyword evidence="1" id="KW-0238">DNA-binding</keyword>
<dbReference type="SUPFAM" id="SSF47413">
    <property type="entry name" value="lambda repressor-like DNA-binding domains"/>
    <property type="match status" value="1"/>
</dbReference>
<dbReference type="Gene3D" id="1.25.40.10">
    <property type="entry name" value="Tetratricopeptide repeat domain"/>
    <property type="match status" value="1"/>
</dbReference>
<dbReference type="GO" id="GO:0003677">
    <property type="term" value="F:DNA binding"/>
    <property type="evidence" value="ECO:0007669"/>
    <property type="project" value="UniProtKB-KW"/>
</dbReference>
<gene>
    <name evidence="3" type="ORF">Sxan_65110</name>
</gene>
<dbReference type="InterPro" id="IPR010982">
    <property type="entry name" value="Lambda_DNA-bd_dom_sf"/>
</dbReference>
<comment type="caution">
    <text evidence="3">The sequence shown here is derived from an EMBL/GenBank/DDBJ whole genome shotgun (WGS) entry which is preliminary data.</text>
</comment>
<dbReference type="PANTHER" id="PTHR46797:SF1">
    <property type="entry name" value="METHYLPHOSPHONATE SYNTHASE"/>
    <property type="match status" value="1"/>
</dbReference>
<dbReference type="SMART" id="SM00530">
    <property type="entry name" value="HTH_XRE"/>
    <property type="match status" value="1"/>
</dbReference>
<organism evidence="3 4">
    <name type="scientific">Streptomyces xanthophaeus</name>
    <dbReference type="NCBI Taxonomy" id="67385"/>
    <lineage>
        <taxon>Bacteria</taxon>
        <taxon>Bacillati</taxon>
        <taxon>Actinomycetota</taxon>
        <taxon>Actinomycetes</taxon>
        <taxon>Kitasatosporales</taxon>
        <taxon>Streptomycetaceae</taxon>
        <taxon>Streptomyces</taxon>
    </lineage>
</organism>
<proteinExistence type="predicted"/>
<evidence type="ECO:0000313" key="4">
    <source>
        <dbReference type="Proteomes" id="UP000600026"/>
    </source>
</evidence>
<dbReference type="Gene3D" id="1.10.260.40">
    <property type="entry name" value="lambda repressor-like DNA-binding domains"/>
    <property type="match status" value="1"/>
</dbReference>
<reference evidence="3" key="1">
    <citation type="submission" date="2020-09" db="EMBL/GenBank/DDBJ databases">
        <title>Whole genome shotgun sequence of Streptomyces xanthophaeus NBRC 12829.</title>
        <authorList>
            <person name="Komaki H."/>
            <person name="Tamura T."/>
        </authorList>
    </citation>
    <scope>NUCLEOTIDE SEQUENCE</scope>
    <source>
        <strain evidence="3">NBRC 12829</strain>
    </source>
</reference>
<keyword evidence="4" id="KW-1185">Reference proteome</keyword>
<sequence>MFGRRLRELRVARGLSQAELVGTDISAAYLSRLESGARPPTERVLSLLCDRLGVSPSEFLAPVSSPLAQALATVATVGDSPQTAVILEDALRRDSEGDVVLRWQVLWLLARCYQVQGRADDELRALRDLVALSDEIDLPDIQARSQVRLARKLRGSGELADARVAAGRGLELATEYKLSFRDVVEATLTLISIDAETGQLADARRRADQLTRSLSEGAEGPLADMISTRLQVEVLWTAAGVAVRQGDRAGTAELLQQALRSMPSNEDPVLWMRLRLAAASMYLQMDPRDTAGARRCLDEAASAATLVGMPLHQLEVLLLQCQLAFHEGRFDDARALSDRLGERPEGMGRRDQVALEILRNQMAIVAGDRAAAQGAMERIAKEARESGNVEVAAEAWRALAESLAVANGVTRG</sequence>
<evidence type="ECO:0000259" key="2">
    <source>
        <dbReference type="PROSITE" id="PS50943"/>
    </source>
</evidence>
<dbReference type="PANTHER" id="PTHR46797">
    <property type="entry name" value="HTH-TYPE TRANSCRIPTIONAL REGULATOR"/>
    <property type="match status" value="1"/>
</dbReference>
<evidence type="ECO:0000313" key="3">
    <source>
        <dbReference type="EMBL" id="GHI89147.1"/>
    </source>
</evidence>
<name>A0A919LIE7_9ACTN</name>
<dbReference type="GO" id="GO:0005829">
    <property type="term" value="C:cytosol"/>
    <property type="evidence" value="ECO:0007669"/>
    <property type="project" value="TreeGrafter"/>
</dbReference>
<dbReference type="SUPFAM" id="SSF48452">
    <property type="entry name" value="TPR-like"/>
    <property type="match status" value="2"/>
</dbReference>
<dbReference type="Pfam" id="PF17874">
    <property type="entry name" value="TPR_MalT"/>
    <property type="match status" value="1"/>
</dbReference>
<protein>
    <recommendedName>
        <fullName evidence="2">HTH cro/C1-type domain-containing protein</fullName>
    </recommendedName>
</protein>
<dbReference type="Proteomes" id="UP000600026">
    <property type="component" value="Unassembled WGS sequence"/>
</dbReference>
<dbReference type="CDD" id="cd00093">
    <property type="entry name" value="HTH_XRE"/>
    <property type="match status" value="1"/>
</dbReference>
<dbReference type="AlphaFoldDB" id="A0A919LIE7"/>
<dbReference type="InterPro" id="IPR011990">
    <property type="entry name" value="TPR-like_helical_dom_sf"/>
</dbReference>
<accession>A0A919LIE7</accession>
<dbReference type="InterPro" id="IPR050807">
    <property type="entry name" value="TransReg_Diox_bact_type"/>
</dbReference>
<feature type="domain" description="HTH cro/C1-type" evidence="2">
    <location>
        <begin position="6"/>
        <end position="59"/>
    </location>
</feature>
<evidence type="ECO:0000256" key="1">
    <source>
        <dbReference type="ARBA" id="ARBA00023125"/>
    </source>
</evidence>
<dbReference type="InterPro" id="IPR041617">
    <property type="entry name" value="TPR_MalT"/>
</dbReference>
<dbReference type="Pfam" id="PF13560">
    <property type="entry name" value="HTH_31"/>
    <property type="match status" value="1"/>
</dbReference>
<dbReference type="InterPro" id="IPR001387">
    <property type="entry name" value="Cro/C1-type_HTH"/>
</dbReference>